<evidence type="ECO:0000313" key="3">
    <source>
        <dbReference type="Proteomes" id="UP000264589"/>
    </source>
</evidence>
<organism evidence="2 3">
    <name type="scientific">Parvularcula marina</name>
    <dbReference type="NCBI Taxonomy" id="2292771"/>
    <lineage>
        <taxon>Bacteria</taxon>
        <taxon>Pseudomonadati</taxon>
        <taxon>Pseudomonadota</taxon>
        <taxon>Alphaproteobacteria</taxon>
        <taxon>Parvularculales</taxon>
        <taxon>Parvularculaceae</taxon>
        <taxon>Parvularcula</taxon>
    </lineage>
</organism>
<dbReference type="PIRSF" id="PIRSF012318">
    <property type="entry name" value="UCP012318"/>
    <property type="match status" value="1"/>
</dbReference>
<dbReference type="AlphaFoldDB" id="A0A371RKS9"/>
<proteinExistence type="predicted"/>
<dbReference type="InParanoid" id="A0A371RKS9"/>
<dbReference type="PANTHER" id="PTHR42782">
    <property type="entry name" value="SI:CH73-314G15.3"/>
    <property type="match status" value="1"/>
</dbReference>
<name>A0A371RKS9_9PROT</name>
<evidence type="ECO:0000313" key="2">
    <source>
        <dbReference type="EMBL" id="RFB06060.1"/>
    </source>
</evidence>
<dbReference type="Pfam" id="PF04305">
    <property type="entry name" value="DUF455"/>
    <property type="match status" value="1"/>
</dbReference>
<evidence type="ECO:0000256" key="1">
    <source>
        <dbReference type="SAM" id="MobiDB-lite"/>
    </source>
</evidence>
<accession>A0A371RKS9</accession>
<protein>
    <submittedName>
        <fullName evidence="2">DUF455 family protein</fullName>
    </submittedName>
</protein>
<comment type="caution">
    <text evidence="2">The sequence shown here is derived from an EMBL/GenBank/DDBJ whole genome shotgun (WGS) entry which is preliminary data.</text>
</comment>
<dbReference type="SUPFAM" id="SSF47240">
    <property type="entry name" value="Ferritin-like"/>
    <property type="match status" value="1"/>
</dbReference>
<feature type="region of interest" description="Disordered" evidence="1">
    <location>
        <begin position="36"/>
        <end position="68"/>
    </location>
</feature>
<dbReference type="PANTHER" id="PTHR42782:SF4">
    <property type="entry name" value="DUF455 DOMAIN-CONTAINING PROTEIN"/>
    <property type="match status" value="1"/>
</dbReference>
<dbReference type="OrthoDB" id="9778629at2"/>
<dbReference type="CDD" id="cd00657">
    <property type="entry name" value="Ferritin_like"/>
    <property type="match status" value="1"/>
</dbReference>
<keyword evidence="3" id="KW-1185">Reference proteome</keyword>
<dbReference type="InterPro" id="IPR007402">
    <property type="entry name" value="DUF455"/>
</dbReference>
<dbReference type="Proteomes" id="UP000264589">
    <property type="component" value="Unassembled WGS sequence"/>
</dbReference>
<dbReference type="InterPro" id="IPR009078">
    <property type="entry name" value="Ferritin-like_SF"/>
</dbReference>
<gene>
    <name evidence="2" type="ORF">DX908_12780</name>
</gene>
<dbReference type="InterPro" id="IPR011197">
    <property type="entry name" value="UCP012318"/>
</dbReference>
<sequence>MPSKRMADPRLPLGEILKAVDPREKAALALKLANEGVSGIPDSPLSDWPRPVRRDEPPLRPPNEMPKRGLGSLAGRQALMHAIAHIELNAIDLAADMAGRFAHVIPLPERDSFVADWLSVMSDEARHFLMVADRLEQMDTRYGALPAHEGLFDAAARTSFDIKARLAIAPLVLEARGLDVTPGMIERLRRAGDDSSAEVLTVIYTEEIGHVATGIRWFRHCCSGDEQSPAEIFKSLVEQHFPGGLKRPFNDEAREEAGFERQWYEALAKS</sequence>
<dbReference type="EMBL" id="QUQO01000001">
    <property type="protein sequence ID" value="RFB06060.1"/>
    <property type="molecule type" value="Genomic_DNA"/>
</dbReference>
<reference evidence="2 3" key="1">
    <citation type="submission" date="2018-08" db="EMBL/GenBank/DDBJ databases">
        <title>Parvularcula sp. SM1705, isolated from surface water of the South Sea China.</title>
        <authorList>
            <person name="Sun L."/>
        </authorList>
    </citation>
    <scope>NUCLEOTIDE SEQUENCE [LARGE SCALE GENOMIC DNA]</scope>
    <source>
        <strain evidence="2 3">SM1705</strain>
    </source>
</reference>